<evidence type="ECO:0000313" key="1">
    <source>
        <dbReference type="EMBL" id="KAJ9050935.1"/>
    </source>
</evidence>
<proteinExistence type="predicted"/>
<protein>
    <submittedName>
        <fullName evidence="1">Uncharacterized protein</fullName>
    </submittedName>
</protein>
<name>A0ACC2RLV6_9FUNG</name>
<sequence>MEGSSTALKAIQGRGHQASVYPAGHADIHLANVVFFNIRDTVRQCCLQAFNDLYLGVLDHKSLLGCQMVADLFAQMVFHVNMYNQSCKDRRLPPRVRNAFPDSILLVNKKTEDTQLKT</sequence>
<gene>
    <name evidence="1" type="ORF">DSO57_1009542</name>
</gene>
<reference evidence="1" key="1">
    <citation type="submission" date="2022-04" db="EMBL/GenBank/DDBJ databases">
        <title>Genome of the entomopathogenic fungus Entomophthora muscae.</title>
        <authorList>
            <person name="Elya C."/>
            <person name="Lovett B.R."/>
            <person name="Lee E."/>
            <person name="Macias A.M."/>
            <person name="Hajek A.E."/>
            <person name="De Bivort B.L."/>
            <person name="Kasson M.T."/>
            <person name="De Fine Licht H.H."/>
            <person name="Stajich J.E."/>
        </authorList>
    </citation>
    <scope>NUCLEOTIDE SEQUENCE</scope>
    <source>
        <strain evidence="1">Berkeley</strain>
    </source>
</reference>
<organism evidence="1 2">
    <name type="scientific">Entomophthora muscae</name>
    <dbReference type="NCBI Taxonomy" id="34485"/>
    <lineage>
        <taxon>Eukaryota</taxon>
        <taxon>Fungi</taxon>
        <taxon>Fungi incertae sedis</taxon>
        <taxon>Zoopagomycota</taxon>
        <taxon>Entomophthoromycotina</taxon>
        <taxon>Entomophthoromycetes</taxon>
        <taxon>Entomophthorales</taxon>
        <taxon>Entomophthoraceae</taxon>
        <taxon>Entomophthora</taxon>
    </lineage>
</organism>
<evidence type="ECO:0000313" key="2">
    <source>
        <dbReference type="Proteomes" id="UP001165960"/>
    </source>
</evidence>
<dbReference type="Proteomes" id="UP001165960">
    <property type="component" value="Unassembled WGS sequence"/>
</dbReference>
<dbReference type="EMBL" id="QTSX02007130">
    <property type="protein sequence ID" value="KAJ9050935.1"/>
    <property type="molecule type" value="Genomic_DNA"/>
</dbReference>
<accession>A0ACC2RLV6</accession>
<keyword evidence="2" id="KW-1185">Reference proteome</keyword>
<comment type="caution">
    <text evidence="1">The sequence shown here is derived from an EMBL/GenBank/DDBJ whole genome shotgun (WGS) entry which is preliminary data.</text>
</comment>